<evidence type="ECO:0000256" key="9">
    <source>
        <dbReference type="ARBA" id="ARBA00022833"/>
    </source>
</evidence>
<dbReference type="FunFam" id="3.90.70.10:FF:000010">
    <property type="entry name" value="Calpain 15"/>
    <property type="match status" value="1"/>
</dbReference>
<dbReference type="GeneID" id="8244570"/>
<evidence type="ECO:0000313" key="13">
    <source>
        <dbReference type="EMBL" id="ACO64541.1"/>
    </source>
</evidence>
<dbReference type="Proteomes" id="UP000002009">
    <property type="component" value="Chromosome 6"/>
</dbReference>
<reference evidence="13 14" key="1">
    <citation type="journal article" date="2009" name="Science">
        <title>Green evolution and dynamic adaptations revealed by genomes of the marine picoeukaryotes Micromonas.</title>
        <authorList>
            <person name="Worden A.Z."/>
            <person name="Lee J.H."/>
            <person name="Mock T."/>
            <person name="Rouze P."/>
            <person name="Simmons M.P."/>
            <person name="Aerts A.L."/>
            <person name="Allen A.E."/>
            <person name="Cuvelier M.L."/>
            <person name="Derelle E."/>
            <person name="Everett M.V."/>
            <person name="Foulon E."/>
            <person name="Grimwood J."/>
            <person name="Gundlach H."/>
            <person name="Henrissat B."/>
            <person name="Napoli C."/>
            <person name="McDonald S.M."/>
            <person name="Parker M.S."/>
            <person name="Rombauts S."/>
            <person name="Salamov A."/>
            <person name="Von Dassow P."/>
            <person name="Badger J.H."/>
            <person name="Coutinho P.M."/>
            <person name="Demir E."/>
            <person name="Dubchak I."/>
            <person name="Gentemann C."/>
            <person name="Eikrem W."/>
            <person name="Gready J.E."/>
            <person name="John U."/>
            <person name="Lanier W."/>
            <person name="Lindquist E.A."/>
            <person name="Lucas S."/>
            <person name="Mayer K.F."/>
            <person name="Moreau H."/>
            <person name="Not F."/>
            <person name="Otillar R."/>
            <person name="Panaud O."/>
            <person name="Pangilinan J."/>
            <person name="Paulsen I."/>
            <person name="Piegu B."/>
            <person name="Poliakov A."/>
            <person name="Robbens S."/>
            <person name="Schmutz J."/>
            <person name="Toulza E."/>
            <person name="Wyss T."/>
            <person name="Zelensky A."/>
            <person name="Zhou K."/>
            <person name="Armbrust E.V."/>
            <person name="Bhattacharya D."/>
            <person name="Goodenough U.W."/>
            <person name="Van de Peer Y."/>
            <person name="Grigoriev I.V."/>
        </authorList>
    </citation>
    <scope>NUCLEOTIDE SEQUENCE [LARGE SCALE GENOMIC DNA]</scope>
    <source>
        <strain evidence="14">RCC299 / NOUM17</strain>
    </source>
</reference>
<comment type="similarity">
    <text evidence="1">Belongs to the peptidase C2 family.</text>
</comment>
<proteinExistence type="inferred from homology"/>
<dbReference type="KEGG" id="mis:MICPUN_108469"/>
<dbReference type="GO" id="GO:0008270">
    <property type="term" value="F:zinc ion binding"/>
    <property type="evidence" value="ECO:0007669"/>
    <property type="project" value="UniProtKB-KW"/>
</dbReference>
<dbReference type="PROSITE" id="PS50203">
    <property type="entry name" value="CALPAIN_CAT"/>
    <property type="match status" value="1"/>
</dbReference>
<keyword evidence="4" id="KW-0479">Metal-binding</keyword>
<protein>
    <recommendedName>
        <fullName evidence="12">Calpain catalytic domain-containing protein</fullName>
    </recommendedName>
</protein>
<organism evidence="13 14">
    <name type="scientific">Micromonas commoda (strain RCC299 / NOUM17 / CCMP2709)</name>
    <name type="common">Picoplanktonic green alga</name>
    <dbReference type="NCBI Taxonomy" id="296587"/>
    <lineage>
        <taxon>Eukaryota</taxon>
        <taxon>Viridiplantae</taxon>
        <taxon>Chlorophyta</taxon>
        <taxon>Mamiellophyceae</taxon>
        <taxon>Mamiellales</taxon>
        <taxon>Mamiellaceae</taxon>
        <taxon>Micromonas</taxon>
    </lineage>
</organism>
<evidence type="ECO:0000256" key="4">
    <source>
        <dbReference type="ARBA" id="ARBA00022723"/>
    </source>
</evidence>
<dbReference type="PANTHER" id="PTHR10183:SF379">
    <property type="entry name" value="CALPAIN-5"/>
    <property type="match status" value="1"/>
</dbReference>
<dbReference type="GO" id="GO:0004198">
    <property type="term" value="F:calcium-dependent cysteine-type endopeptidase activity"/>
    <property type="evidence" value="ECO:0007669"/>
    <property type="project" value="InterPro"/>
</dbReference>
<evidence type="ECO:0000313" key="14">
    <source>
        <dbReference type="Proteomes" id="UP000002009"/>
    </source>
</evidence>
<keyword evidence="3" id="KW-0645">Protease</keyword>
<feature type="domain" description="Calpain catalytic" evidence="12">
    <location>
        <begin position="74"/>
        <end position="171"/>
    </location>
</feature>
<dbReference type="MEROPS" id="C02.019"/>
<sequence>MTGDYVFQLMRKGTKWERRDMYFVGDDDGPKGRRRIGFANEGDADVLEEDRFFRVLLKYSYKHSLMGAANVTGEREGQGDNGIVSGHAYSILQVRRAGTTLGMGGVKLLQLRNPWGTFEWKGAWSDGSDEWKKHPGIASEVGYKETDDGTFWMEYKDFARTFNMVDICDRTTKDDLRLDVNEDDGCLGPMKGCVGGCGQFWCCCMGARVIYWGNQTSSETEKGAGCCVTG</sequence>
<evidence type="ECO:0000256" key="10">
    <source>
        <dbReference type="PIRSR" id="PIRSR622684-1"/>
    </source>
</evidence>
<dbReference type="GO" id="GO:0006508">
    <property type="term" value="P:proteolysis"/>
    <property type="evidence" value="ECO:0007669"/>
    <property type="project" value="UniProtKB-KW"/>
</dbReference>
<feature type="active site" evidence="10">
    <location>
        <position position="113"/>
    </location>
</feature>
<dbReference type="eggNOG" id="KOG0045">
    <property type="taxonomic scope" value="Eukaryota"/>
</dbReference>
<dbReference type="OrthoDB" id="424753at2759"/>
<evidence type="ECO:0000256" key="2">
    <source>
        <dbReference type="ARBA" id="ARBA00022553"/>
    </source>
</evidence>
<dbReference type="InterPro" id="IPR022684">
    <property type="entry name" value="Calpain_cysteine_protease"/>
</dbReference>
<name>C1E8N2_MICCC</name>
<keyword evidence="5" id="KW-0677">Repeat</keyword>
<keyword evidence="14" id="KW-1185">Reference proteome</keyword>
<keyword evidence="8" id="KW-0788">Thiol protease</keyword>
<dbReference type="Gene3D" id="3.90.70.10">
    <property type="entry name" value="Cysteine proteinases"/>
    <property type="match status" value="1"/>
</dbReference>
<evidence type="ECO:0000256" key="6">
    <source>
        <dbReference type="ARBA" id="ARBA00022771"/>
    </source>
</evidence>
<dbReference type="SUPFAM" id="SSF54001">
    <property type="entry name" value="Cysteine proteinases"/>
    <property type="match status" value="1"/>
</dbReference>
<gene>
    <name evidence="13" type="ORF">MICPUN_108469</name>
</gene>
<keyword evidence="7" id="KW-0378">Hydrolase</keyword>
<dbReference type="InterPro" id="IPR038765">
    <property type="entry name" value="Papain-like_cys_pep_sf"/>
</dbReference>
<dbReference type="RefSeq" id="XP_002503283.1">
    <property type="nucleotide sequence ID" value="XM_002503237.1"/>
</dbReference>
<keyword evidence="2" id="KW-0597">Phosphoprotein</keyword>
<dbReference type="AlphaFoldDB" id="C1E8N2"/>
<accession>C1E8N2</accession>
<dbReference type="InterPro" id="IPR001300">
    <property type="entry name" value="Peptidase_C2_calpain_cat"/>
</dbReference>
<comment type="caution">
    <text evidence="11">Lacks conserved residue(s) required for the propagation of feature annotation.</text>
</comment>
<evidence type="ECO:0000256" key="8">
    <source>
        <dbReference type="ARBA" id="ARBA00022807"/>
    </source>
</evidence>
<evidence type="ECO:0000256" key="7">
    <source>
        <dbReference type="ARBA" id="ARBA00022801"/>
    </source>
</evidence>
<dbReference type="EMBL" id="CP001327">
    <property type="protein sequence ID" value="ACO64541.1"/>
    <property type="molecule type" value="Genomic_DNA"/>
</dbReference>
<evidence type="ECO:0000256" key="1">
    <source>
        <dbReference type="ARBA" id="ARBA00007623"/>
    </source>
</evidence>
<keyword evidence="6" id="KW-0863">Zinc-finger</keyword>
<evidence type="ECO:0000256" key="3">
    <source>
        <dbReference type="ARBA" id="ARBA00022670"/>
    </source>
</evidence>
<dbReference type="Pfam" id="PF00648">
    <property type="entry name" value="Peptidase_C2"/>
    <property type="match status" value="1"/>
</dbReference>
<dbReference type="InParanoid" id="C1E8N2"/>
<dbReference type="SMART" id="SM00230">
    <property type="entry name" value="CysPc"/>
    <property type="match status" value="1"/>
</dbReference>
<dbReference type="PANTHER" id="PTHR10183">
    <property type="entry name" value="CALPAIN"/>
    <property type="match status" value="1"/>
</dbReference>
<feature type="active site" evidence="10">
    <location>
        <position position="87"/>
    </location>
</feature>
<evidence type="ECO:0000259" key="12">
    <source>
        <dbReference type="PROSITE" id="PS50203"/>
    </source>
</evidence>
<dbReference type="GO" id="GO:0005737">
    <property type="term" value="C:cytoplasm"/>
    <property type="evidence" value="ECO:0007669"/>
    <property type="project" value="TreeGrafter"/>
</dbReference>
<evidence type="ECO:0000256" key="11">
    <source>
        <dbReference type="PROSITE-ProRule" id="PRU00239"/>
    </source>
</evidence>
<evidence type="ECO:0000256" key="5">
    <source>
        <dbReference type="ARBA" id="ARBA00022737"/>
    </source>
</evidence>
<keyword evidence="9" id="KW-0862">Zinc</keyword>